<comment type="caution">
    <text evidence="1">The sequence shown here is derived from an EMBL/GenBank/DDBJ whole genome shotgun (WGS) entry which is preliminary data.</text>
</comment>
<evidence type="ECO:0000313" key="2">
    <source>
        <dbReference type="Proteomes" id="UP000612956"/>
    </source>
</evidence>
<dbReference type="AlphaFoldDB" id="A0A917V7A1"/>
<name>A0A917V7A1_9NOCA</name>
<dbReference type="EMBL" id="BMMW01000002">
    <property type="protein sequence ID" value="GGK45658.1"/>
    <property type="molecule type" value="Genomic_DNA"/>
</dbReference>
<organism evidence="1 2">
    <name type="scientific">Nocardia camponoti</name>
    <dbReference type="NCBI Taxonomy" id="1616106"/>
    <lineage>
        <taxon>Bacteria</taxon>
        <taxon>Bacillati</taxon>
        <taxon>Actinomycetota</taxon>
        <taxon>Actinomycetes</taxon>
        <taxon>Mycobacteriales</taxon>
        <taxon>Nocardiaceae</taxon>
        <taxon>Nocardia</taxon>
    </lineage>
</organism>
<evidence type="ECO:0000313" key="1">
    <source>
        <dbReference type="EMBL" id="GGK45658.1"/>
    </source>
</evidence>
<proteinExistence type="predicted"/>
<keyword evidence="2" id="KW-1185">Reference proteome</keyword>
<sequence>MRSRARATTKLMDMPEPVRYQFVVDGDLTERAIAAFPELTRSDRSAAGTTTLYGTVADATAMRGVLARLDDLGLTLLGMSQLPD</sequence>
<accession>A0A917V7A1</accession>
<reference evidence="1" key="2">
    <citation type="submission" date="2020-09" db="EMBL/GenBank/DDBJ databases">
        <authorList>
            <person name="Sun Q."/>
            <person name="Zhou Y."/>
        </authorList>
    </citation>
    <scope>NUCLEOTIDE SEQUENCE</scope>
    <source>
        <strain evidence="1">CGMCC 4.7278</strain>
    </source>
</reference>
<gene>
    <name evidence="1" type="ORF">GCM10011591_16460</name>
</gene>
<dbReference type="Proteomes" id="UP000612956">
    <property type="component" value="Unassembled WGS sequence"/>
</dbReference>
<reference evidence="1" key="1">
    <citation type="journal article" date="2014" name="Int. J. Syst. Evol. Microbiol.">
        <title>Complete genome sequence of Corynebacterium casei LMG S-19264T (=DSM 44701T), isolated from a smear-ripened cheese.</title>
        <authorList>
            <consortium name="US DOE Joint Genome Institute (JGI-PGF)"/>
            <person name="Walter F."/>
            <person name="Albersmeier A."/>
            <person name="Kalinowski J."/>
            <person name="Ruckert C."/>
        </authorList>
    </citation>
    <scope>NUCLEOTIDE SEQUENCE</scope>
    <source>
        <strain evidence="1">CGMCC 4.7278</strain>
    </source>
</reference>
<protein>
    <submittedName>
        <fullName evidence="1">Uncharacterized protein</fullName>
    </submittedName>
</protein>